<evidence type="ECO:0000313" key="11">
    <source>
        <dbReference type="EMBL" id="KAJ6638042.1"/>
    </source>
</evidence>
<evidence type="ECO:0000256" key="7">
    <source>
        <dbReference type="ARBA" id="ARBA00023136"/>
    </source>
</evidence>
<feature type="domain" description="Vps53 N-terminal" evidence="9">
    <location>
        <begin position="35"/>
        <end position="416"/>
    </location>
</feature>
<keyword evidence="7" id="KW-0472">Membrane</keyword>
<name>A0A9Q0RZ05_9DIPT</name>
<accession>A0A9Q0RZ05</accession>
<evidence type="ECO:0000256" key="2">
    <source>
        <dbReference type="ARBA" id="ARBA00004481"/>
    </source>
</evidence>
<dbReference type="Gene3D" id="1.10.357.110">
    <property type="entry name" value="Vacuolar protein sorting-associated protein 53, C-terminus"/>
    <property type="match status" value="1"/>
</dbReference>
<dbReference type="EMBL" id="WJQU01000003">
    <property type="protein sequence ID" value="KAJ6638042.1"/>
    <property type="molecule type" value="Genomic_DNA"/>
</dbReference>
<dbReference type="Pfam" id="PF04100">
    <property type="entry name" value="Vps53_N"/>
    <property type="match status" value="1"/>
</dbReference>
<evidence type="ECO:0000256" key="3">
    <source>
        <dbReference type="ARBA" id="ARBA00008628"/>
    </source>
</evidence>
<protein>
    <recommendedName>
        <fullName evidence="4">Vacuolar protein sorting-associated protein 53 homolog</fullName>
    </recommendedName>
</protein>
<evidence type="ECO:0000259" key="10">
    <source>
        <dbReference type="Pfam" id="PF16854"/>
    </source>
</evidence>
<dbReference type="GO" id="GO:0000938">
    <property type="term" value="C:GARP complex"/>
    <property type="evidence" value="ECO:0007669"/>
    <property type="project" value="InterPro"/>
</dbReference>
<dbReference type="PANTHER" id="PTHR12820">
    <property type="entry name" value="VACUOLAR SORTING PROTEIN 53"/>
    <property type="match status" value="1"/>
</dbReference>
<evidence type="ECO:0000256" key="1">
    <source>
        <dbReference type="ARBA" id="ARBA00004150"/>
    </source>
</evidence>
<dbReference type="Pfam" id="PF16854">
    <property type="entry name" value="VPS53_C"/>
    <property type="match status" value="1"/>
</dbReference>
<evidence type="ECO:0000256" key="5">
    <source>
        <dbReference type="ARBA" id="ARBA00022753"/>
    </source>
</evidence>
<comment type="similarity">
    <text evidence="3">Belongs to the VPS53 family.</text>
</comment>
<keyword evidence="12" id="KW-1185">Reference proteome</keyword>
<dbReference type="InterPro" id="IPR039766">
    <property type="entry name" value="Vps53"/>
</dbReference>
<evidence type="ECO:0000256" key="8">
    <source>
        <dbReference type="SAM" id="Coils"/>
    </source>
</evidence>
<dbReference type="Proteomes" id="UP001151699">
    <property type="component" value="Chromosome X"/>
</dbReference>
<proteinExistence type="inferred from homology"/>
<feature type="domain" description="Vps53 C-terminal" evidence="10">
    <location>
        <begin position="679"/>
        <end position="763"/>
    </location>
</feature>
<dbReference type="InterPro" id="IPR031745">
    <property type="entry name" value="Vps53_C"/>
</dbReference>
<organism evidence="11 12">
    <name type="scientific">Pseudolycoriella hygida</name>
    <dbReference type="NCBI Taxonomy" id="35572"/>
    <lineage>
        <taxon>Eukaryota</taxon>
        <taxon>Metazoa</taxon>
        <taxon>Ecdysozoa</taxon>
        <taxon>Arthropoda</taxon>
        <taxon>Hexapoda</taxon>
        <taxon>Insecta</taxon>
        <taxon>Pterygota</taxon>
        <taxon>Neoptera</taxon>
        <taxon>Endopterygota</taxon>
        <taxon>Diptera</taxon>
        <taxon>Nematocera</taxon>
        <taxon>Sciaroidea</taxon>
        <taxon>Sciaridae</taxon>
        <taxon>Pseudolycoriella</taxon>
    </lineage>
</organism>
<evidence type="ECO:0000256" key="6">
    <source>
        <dbReference type="ARBA" id="ARBA00023034"/>
    </source>
</evidence>
<evidence type="ECO:0000313" key="12">
    <source>
        <dbReference type="Proteomes" id="UP001151699"/>
    </source>
</evidence>
<feature type="coiled-coil region" evidence="8">
    <location>
        <begin position="106"/>
        <end position="140"/>
    </location>
</feature>
<evidence type="ECO:0000259" key="9">
    <source>
        <dbReference type="Pfam" id="PF04100"/>
    </source>
</evidence>
<comment type="caution">
    <text evidence="11">The sequence shown here is derived from an EMBL/GenBank/DDBJ whole genome shotgun (WGS) entry which is preliminary data.</text>
</comment>
<reference evidence="11" key="1">
    <citation type="submission" date="2022-07" db="EMBL/GenBank/DDBJ databases">
        <authorList>
            <person name="Trinca V."/>
            <person name="Uliana J.V.C."/>
            <person name="Torres T.T."/>
            <person name="Ward R.J."/>
            <person name="Monesi N."/>
        </authorList>
    </citation>
    <scope>NUCLEOTIDE SEQUENCE</scope>
    <source>
        <strain evidence="11">HSMRA1968</strain>
        <tissue evidence="11">Whole embryos</tissue>
    </source>
</reference>
<dbReference type="InterPro" id="IPR007234">
    <property type="entry name" value="Vps53_N"/>
</dbReference>
<keyword evidence="6" id="KW-0333">Golgi apparatus</keyword>
<keyword evidence="8" id="KW-0175">Coiled coil</keyword>
<comment type="subcellular location">
    <subcellularLocation>
        <location evidence="2">Endosome membrane</location>
        <topology evidence="2">Peripheral membrane protein</topology>
    </subcellularLocation>
    <subcellularLocation>
        <location evidence="1">Golgi apparatus</location>
        <location evidence="1">trans-Golgi network membrane</location>
        <topology evidence="1">Peripheral membrane protein</topology>
    </subcellularLocation>
</comment>
<keyword evidence="5" id="KW-0967">Endosome</keyword>
<dbReference type="OrthoDB" id="10261632at2759"/>
<gene>
    <name evidence="11" type="primary">VPS53</name>
    <name evidence="11" type="ORF">Bhyg_10775</name>
</gene>
<dbReference type="GO" id="GO:0010008">
    <property type="term" value="C:endosome membrane"/>
    <property type="evidence" value="ECO:0007669"/>
    <property type="project" value="UniProtKB-SubCell"/>
</dbReference>
<evidence type="ECO:0000256" key="4">
    <source>
        <dbReference type="ARBA" id="ARBA00014103"/>
    </source>
</evidence>
<dbReference type="GO" id="GO:0042147">
    <property type="term" value="P:retrograde transport, endosome to Golgi"/>
    <property type="evidence" value="ECO:0007669"/>
    <property type="project" value="InterPro"/>
</dbReference>
<dbReference type="PANTHER" id="PTHR12820:SF0">
    <property type="entry name" value="VACUOLAR PROTEIN SORTING-ASSOCIATED PROTEIN 53 HOMOLOG"/>
    <property type="match status" value="1"/>
</dbReference>
<dbReference type="InterPro" id="IPR038260">
    <property type="entry name" value="Vps53_C_sf"/>
</dbReference>
<dbReference type="GO" id="GO:0005829">
    <property type="term" value="C:cytosol"/>
    <property type="evidence" value="ECO:0007669"/>
    <property type="project" value="GOC"/>
</dbReference>
<sequence>METSDENQINKIVFSDEVQSAIEQVLQSTDPLDSPDFNTIDYINQLFPTEQSLSNIDDVITKMETEVTAIDDHIRSVVRSQSNTGQDGLAALQEAQKVIVQLFSQIVEIKTRAERTEDMVREITRDIKQLDCAKKNLTSAITTLNHLHMLVGGVESLIKLAEKRQYGELLNPLQAITEVNQHFQQYTDIAQIKELSNEVDQIHRKLASQITEDFHSAFTGPNTTKMSLSQLTDACLVVSVLDTRVKQDLLKWFINLQLQEYMQLFHENQDIAWLDKIDKRYAWLKRHLLDFEDKYGKVFPLDWEVSERITVQFCTATRDELSKVMSKRRNEIDVKLLLFAISKTSTFELLLAKRFSGITLSNEKSEEPQTDATVTEAPSPFLDLIGVCFKPYLDIYTDSIDRNLAEIIERFVQDSKIAFDPVVNNSTVFPSCADLFVFYKKCIVQCTQLSNGKPMYDLALIFKKYLREYASKILEFKIPKVTTVHSSIGTSMSMLTKDLQNLSTAAGQVIHSLLKEGETLRYTRDEIIRICCILTTAEYCLETAQQLEEKLKEKVEPIYSEKIDLSNEKDIFHRIISNCIHLMVQDMESGCEPALIVMSKIQWQHINNVGDQSPFVNSLITHFKLTVPIIRDNLSSSRKYFTQFCHKFVNSFIPKYITTLYKCRPTNAQDGTNNIMGCEQLLLDTHSIKTVLLDLPSIGSSVNRKAPASYTKVVVKGMTKAEMIIKVVMAPVIPAIGFTEQFLKLLPDSSFTEFHKILDMKGLRRADQTQLVEILKRNAPKEMVAAVEMGQLSSLAANSPEEKGHIKKLEKLIKKRLPN</sequence>
<dbReference type="AlphaFoldDB" id="A0A9Q0RZ05"/>